<dbReference type="SMART" id="SM00184">
    <property type="entry name" value="RING"/>
    <property type="match status" value="1"/>
</dbReference>
<dbReference type="PANTHER" id="PTHR25465:SF32">
    <property type="entry name" value="BLOODTHIRSTY-RELATED GENE FAMILY, MEMBER 16 ISOFORM X1-RELATED"/>
    <property type="match status" value="1"/>
</dbReference>
<dbReference type="GO" id="GO:0008270">
    <property type="term" value="F:zinc ion binding"/>
    <property type="evidence" value="ECO:0007669"/>
    <property type="project" value="UniProtKB-KW"/>
</dbReference>
<dbReference type="InterPro" id="IPR003879">
    <property type="entry name" value="Butyrophylin_SPRY"/>
</dbReference>
<reference evidence="10" key="2">
    <citation type="submission" date="2016-06" db="EMBL/GenBank/DDBJ databases">
        <title>The genome of a short-lived fish provides insights into sex chromosome evolution and the genetic control of aging.</title>
        <authorList>
            <person name="Reichwald K."/>
            <person name="Felder M."/>
            <person name="Petzold A."/>
            <person name="Koch P."/>
            <person name="Groth M."/>
            <person name="Platzer M."/>
        </authorList>
    </citation>
    <scope>NUCLEOTIDE SEQUENCE</scope>
    <source>
        <tissue evidence="10">Brain</tissue>
    </source>
</reference>
<dbReference type="Gene3D" id="3.30.160.60">
    <property type="entry name" value="Classic Zinc Finger"/>
    <property type="match status" value="1"/>
</dbReference>
<feature type="domain" description="B30.2/SPRY" evidence="9">
    <location>
        <begin position="290"/>
        <end position="512"/>
    </location>
</feature>
<keyword evidence="5" id="KW-0391">Immunity</keyword>
<dbReference type="InterPro" id="IPR001870">
    <property type="entry name" value="B30.2/SPRY"/>
</dbReference>
<dbReference type="CDD" id="cd19769">
    <property type="entry name" value="Bbox2_TRIM16-like"/>
    <property type="match status" value="1"/>
</dbReference>
<name>A0A1A8AXZ6_NOTFU</name>
<dbReference type="Gene3D" id="2.60.120.920">
    <property type="match status" value="1"/>
</dbReference>
<evidence type="ECO:0000256" key="2">
    <source>
        <dbReference type="ARBA" id="ARBA00022723"/>
    </source>
</evidence>
<sequence length="517" mass="57930">MLNGFLEVASVNTFVCSICLEVFSEPVSTPCGHNFCKSCITEFWSRSEAKQCPLCNESFVSAPELRVNTEFRDILQLFKETSAAEGRGLPVHAGDVPCDLCCGAKSKAVKSCLGCLVSYCDAHLEPHHRVPALKWHTLVSPVESLEDRACRTHNKLKEFFCRTDQSCVCAACSRDDHAMHEVVSLEEELKQRKSQLLLMKVRVDQTLEEKSITAERIQNSIKQRRQKVKKDLPSIAAPTESKSFRPKTQTVLHENTVKMAVAQTEEVLSQQVEIMIREASLTELQEPGDPETDVVFHDELETIQQECMTTVSLDPSTAHPSLIVSEDRKRVMDGGSRRNVSDNSSRFDCLHYVLGNEGFSSGRFYFEVSVKGQTTWEVGVARDTINRKGVNLSLSPEHGCWTLGSYWGRCQVNSNPPVVLPGAPEKLGVFVDCDQRVVSFYDVDTRTLIYSFTKCTLSLDSPEDAGKRATSGRSLVERRIYVGTVTTNRIYPIFRPGSEETEAALWICPVRSSKRRK</sequence>
<keyword evidence="1" id="KW-0399">Innate immunity</keyword>
<dbReference type="SMART" id="SM00449">
    <property type="entry name" value="SPRY"/>
    <property type="match status" value="1"/>
</dbReference>
<dbReference type="CDD" id="cd13733">
    <property type="entry name" value="SPRY_PRY_C-I_1"/>
    <property type="match status" value="1"/>
</dbReference>
<dbReference type="PROSITE" id="PS00518">
    <property type="entry name" value="ZF_RING_1"/>
    <property type="match status" value="1"/>
</dbReference>
<proteinExistence type="predicted"/>
<dbReference type="Pfam" id="PF13445">
    <property type="entry name" value="zf-RING_UBOX"/>
    <property type="match status" value="1"/>
</dbReference>
<keyword evidence="2" id="KW-0479">Metal-binding</keyword>
<dbReference type="InterPro" id="IPR043136">
    <property type="entry name" value="B30.2/SPRY_sf"/>
</dbReference>
<dbReference type="InterPro" id="IPR001841">
    <property type="entry name" value="Znf_RING"/>
</dbReference>
<keyword evidence="4" id="KW-0862">Zinc</keyword>
<dbReference type="InterPro" id="IPR003877">
    <property type="entry name" value="SPRY_dom"/>
</dbReference>
<dbReference type="GO" id="GO:0005737">
    <property type="term" value="C:cytoplasm"/>
    <property type="evidence" value="ECO:0007669"/>
    <property type="project" value="UniProtKB-ARBA"/>
</dbReference>
<dbReference type="SMART" id="SM00589">
    <property type="entry name" value="PRY"/>
    <property type="match status" value="1"/>
</dbReference>
<dbReference type="PANTHER" id="PTHR25465">
    <property type="entry name" value="B-BOX DOMAIN CONTAINING"/>
    <property type="match status" value="1"/>
</dbReference>
<dbReference type="Pfam" id="PF00643">
    <property type="entry name" value="zf-B_box"/>
    <property type="match status" value="1"/>
</dbReference>
<evidence type="ECO:0000256" key="3">
    <source>
        <dbReference type="ARBA" id="ARBA00022771"/>
    </source>
</evidence>
<dbReference type="InterPro" id="IPR017907">
    <property type="entry name" value="Znf_RING_CS"/>
</dbReference>
<evidence type="ECO:0000259" key="7">
    <source>
        <dbReference type="PROSITE" id="PS50089"/>
    </source>
</evidence>
<keyword evidence="3 6" id="KW-0863">Zinc-finger</keyword>
<dbReference type="InterPro" id="IPR013083">
    <property type="entry name" value="Znf_RING/FYVE/PHD"/>
</dbReference>
<evidence type="ECO:0000313" key="10">
    <source>
        <dbReference type="EMBL" id="SBP59553.1"/>
    </source>
</evidence>
<evidence type="ECO:0000259" key="8">
    <source>
        <dbReference type="PROSITE" id="PS50119"/>
    </source>
</evidence>
<feature type="domain" description="B box-type" evidence="8">
    <location>
        <begin position="145"/>
        <end position="185"/>
    </location>
</feature>
<dbReference type="InterPro" id="IPR027370">
    <property type="entry name" value="Znf-RING_euk"/>
</dbReference>
<dbReference type="Pfam" id="PF00622">
    <property type="entry name" value="SPRY"/>
    <property type="match status" value="1"/>
</dbReference>
<dbReference type="SUPFAM" id="SSF49899">
    <property type="entry name" value="Concanavalin A-like lectins/glucanases"/>
    <property type="match status" value="1"/>
</dbReference>
<evidence type="ECO:0000256" key="4">
    <source>
        <dbReference type="ARBA" id="ARBA00022833"/>
    </source>
</evidence>
<reference evidence="10" key="1">
    <citation type="submission" date="2016-05" db="EMBL/GenBank/DDBJ databases">
        <authorList>
            <person name="Lavstsen T."/>
            <person name="Jespersen J.S."/>
        </authorList>
    </citation>
    <scope>NUCLEOTIDE SEQUENCE</scope>
    <source>
        <tissue evidence="10">Brain</tissue>
    </source>
</reference>
<accession>A0A1A8AXZ6</accession>
<dbReference type="EMBL" id="HADY01021068">
    <property type="protein sequence ID" value="SBP59553.1"/>
    <property type="molecule type" value="Transcribed_RNA"/>
</dbReference>
<dbReference type="PROSITE" id="PS50188">
    <property type="entry name" value="B302_SPRY"/>
    <property type="match status" value="1"/>
</dbReference>
<dbReference type="GO" id="GO:0045087">
    <property type="term" value="P:innate immune response"/>
    <property type="evidence" value="ECO:0007669"/>
    <property type="project" value="UniProtKB-KW"/>
</dbReference>
<dbReference type="SMART" id="SM00336">
    <property type="entry name" value="BBOX"/>
    <property type="match status" value="1"/>
</dbReference>
<dbReference type="Gene3D" id="3.30.40.10">
    <property type="entry name" value="Zinc/RING finger domain, C3HC4 (zinc finger)"/>
    <property type="match status" value="1"/>
</dbReference>
<dbReference type="PROSITE" id="PS50119">
    <property type="entry name" value="ZF_BBOX"/>
    <property type="match status" value="1"/>
</dbReference>
<dbReference type="PRINTS" id="PR01407">
    <property type="entry name" value="BUTYPHLNCDUF"/>
</dbReference>
<dbReference type="AlphaFoldDB" id="A0A1A8AXZ6"/>
<dbReference type="PROSITE" id="PS50089">
    <property type="entry name" value="ZF_RING_2"/>
    <property type="match status" value="1"/>
</dbReference>
<dbReference type="Gene3D" id="4.10.830.40">
    <property type="match status" value="1"/>
</dbReference>
<evidence type="ECO:0000256" key="1">
    <source>
        <dbReference type="ARBA" id="ARBA00022588"/>
    </source>
</evidence>
<organism evidence="10">
    <name type="scientific">Nothobranchius furzeri</name>
    <name type="common">Turquoise killifish</name>
    <dbReference type="NCBI Taxonomy" id="105023"/>
    <lineage>
        <taxon>Eukaryota</taxon>
        <taxon>Metazoa</taxon>
        <taxon>Chordata</taxon>
        <taxon>Craniata</taxon>
        <taxon>Vertebrata</taxon>
        <taxon>Euteleostomi</taxon>
        <taxon>Actinopterygii</taxon>
        <taxon>Neopterygii</taxon>
        <taxon>Teleostei</taxon>
        <taxon>Neoteleostei</taxon>
        <taxon>Acanthomorphata</taxon>
        <taxon>Ovalentaria</taxon>
        <taxon>Atherinomorphae</taxon>
        <taxon>Cyprinodontiformes</taxon>
        <taxon>Nothobranchiidae</taxon>
        <taxon>Nothobranchius</taxon>
    </lineage>
</organism>
<dbReference type="SUPFAM" id="SSF57845">
    <property type="entry name" value="B-box zinc-binding domain"/>
    <property type="match status" value="1"/>
</dbReference>
<evidence type="ECO:0000256" key="5">
    <source>
        <dbReference type="ARBA" id="ARBA00022859"/>
    </source>
</evidence>
<feature type="domain" description="RING-type" evidence="7">
    <location>
        <begin position="16"/>
        <end position="56"/>
    </location>
</feature>
<evidence type="ECO:0008006" key="11">
    <source>
        <dbReference type="Google" id="ProtNLM"/>
    </source>
</evidence>
<dbReference type="InterPro" id="IPR013320">
    <property type="entry name" value="ConA-like_dom_sf"/>
</dbReference>
<dbReference type="InterPro" id="IPR000315">
    <property type="entry name" value="Znf_B-box"/>
</dbReference>
<dbReference type="FunFam" id="2.60.120.920:FF:000004">
    <property type="entry name" value="Butyrophilin subfamily 1 member A1"/>
    <property type="match status" value="1"/>
</dbReference>
<dbReference type="InterPro" id="IPR051051">
    <property type="entry name" value="E3_ubiq-ligase_TRIM/RNF"/>
</dbReference>
<gene>
    <name evidence="10" type="primary">Nfu_g_1_020437</name>
</gene>
<dbReference type="InterPro" id="IPR006574">
    <property type="entry name" value="PRY"/>
</dbReference>
<protein>
    <recommendedName>
        <fullName evidence="11">E3 ubiquitin-protein ligase TRIM39-like</fullName>
    </recommendedName>
</protein>
<dbReference type="Pfam" id="PF13765">
    <property type="entry name" value="PRY"/>
    <property type="match status" value="1"/>
</dbReference>
<evidence type="ECO:0000259" key="9">
    <source>
        <dbReference type="PROSITE" id="PS50188"/>
    </source>
</evidence>
<dbReference type="SUPFAM" id="SSF57850">
    <property type="entry name" value="RING/U-box"/>
    <property type="match status" value="1"/>
</dbReference>
<evidence type="ECO:0000256" key="6">
    <source>
        <dbReference type="PROSITE-ProRule" id="PRU00024"/>
    </source>
</evidence>